<keyword evidence="18" id="KW-1185">Reference proteome</keyword>
<evidence type="ECO:0000256" key="5">
    <source>
        <dbReference type="ARBA" id="ARBA00009667"/>
    </source>
</evidence>
<evidence type="ECO:0000313" key="17">
    <source>
        <dbReference type="EMBL" id="QDG54751.1"/>
    </source>
</evidence>
<comment type="similarity">
    <text evidence="5 15">Belongs to the HisA/HisF family.</text>
</comment>
<dbReference type="Gene3D" id="3.10.20.810">
    <property type="entry name" value="Phosphoribosyl-AMP cyclohydrolase"/>
    <property type="match status" value="1"/>
</dbReference>
<gene>
    <name evidence="17" type="primary">hisE</name>
    <name evidence="17" type="ORF">FIV42_29595</name>
</gene>
<evidence type="ECO:0000256" key="11">
    <source>
        <dbReference type="ARBA" id="ARBA00022801"/>
    </source>
</evidence>
<keyword evidence="14" id="KW-0511">Multifunctional enzyme</keyword>
<dbReference type="InterPro" id="IPR006062">
    <property type="entry name" value="His_biosynth"/>
</dbReference>
<dbReference type="InterPro" id="IPR021130">
    <property type="entry name" value="PRib-ATP_PPHydrolase-like"/>
</dbReference>
<dbReference type="InterPro" id="IPR011060">
    <property type="entry name" value="RibuloseP-bd_barrel"/>
</dbReference>
<dbReference type="Pfam" id="PF01502">
    <property type="entry name" value="PRA-CH"/>
    <property type="match status" value="1"/>
</dbReference>
<dbReference type="SUPFAM" id="SSF101386">
    <property type="entry name" value="all-alpha NTP pyrophosphatases"/>
    <property type="match status" value="1"/>
</dbReference>
<dbReference type="GO" id="GO:0005524">
    <property type="term" value="F:ATP binding"/>
    <property type="evidence" value="ECO:0007669"/>
    <property type="project" value="UniProtKB-KW"/>
</dbReference>
<dbReference type="InterPro" id="IPR038019">
    <property type="entry name" value="PRib_AMP_CycHydrolase_sf"/>
</dbReference>
<dbReference type="InterPro" id="IPR013785">
    <property type="entry name" value="Aldolase_TIM"/>
</dbReference>
<dbReference type="Gene3D" id="1.10.287.1080">
    <property type="entry name" value="MazG-like"/>
    <property type="match status" value="1"/>
</dbReference>
<protein>
    <recommendedName>
        <fullName evidence="8">Histidine biosynthesis bifunctional protein HisIE</fullName>
        <ecNumber evidence="7">3.5.4.19</ecNumber>
        <ecNumber evidence="6">3.6.1.31</ecNumber>
    </recommendedName>
</protein>
<evidence type="ECO:0000256" key="15">
    <source>
        <dbReference type="RuleBase" id="RU003657"/>
    </source>
</evidence>
<dbReference type="SUPFAM" id="SSF51366">
    <property type="entry name" value="Ribulose-phoshate binding barrel"/>
    <property type="match status" value="1"/>
</dbReference>
<dbReference type="FunFam" id="3.10.20.810:FF:000002">
    <property type="entry name" value="Histidine biosynthesis trifunctional protein"/>
    <property type="match status" value="1"/>
</dbReference>
<comment type="catalytic activity">
    <reaction evidence="1">
        <text>1-(5-phospho-beta-D-ribosyl)-5'-AMP + H2O = 1-(5-phospho-beta-D-ribosyl)-5-[(5-phospho-beta-D-ribosylamino)methylideneamino]imidazole-4-carboxamide</text>
        <dbReference type="Rhea" id="RHEA:20049"/>
        <dbReference type="ChEBI" id="CHEBI:15377"/>
        <dbReference type="ChEBI" id="CHEBI:58435"/>
        <dbReference type="ChEBI" id="CHEBI:59457"/>
        <dbReference type="EC" id="3.5.4.19"/>
    </reaction>
</comment>
<dbReference type="GO" id="GO:0000105">
    <property type="term" value="P:L-histidine biosynthetic process"/>
    <property type="evidence" value="ECO:0007669"/>
    <property type="project" value="UniProtKB-UniPathway"/>
</dbReference>
<comment type="pathway">
    <text evidence="4">Amino-acid biosynthesis; L-histidine biosynthesis; L-histidine from 5-phospho-alpha-D-ribose 1-diphosphate: step 2/9.</text>
</comment>
<proteinExistence type="inferred from homology"/>
<evidence type="ECO:0000256" key="3">
    <source>
        <dbReference type="ARBA" id="ARBA00005169"/>
    </source>
</evidence>
<comment type="pathway">
    <text evidence="3">Amino-acid biosynthesis; L-histidine biosynthesis; L-histidine from 5-phospho-alpha-D-ribose 1-diphosphate: step 3/9.</text>
</comment>
<evidence type="ECO:0000256" key="2">
    <source>
        <dbReference type="ARBA" id="ARBA00001460"/>
    </source>
</evidence>
<dbReference type="FunFam" id="1.10.287.1080:FF:000002">
    <property type="entry name" value="Histidine biosynthesis bifunctional protein HisIE"/>
    <property type="match status" value="1"/>
</dbReference>
<evidence type="ECO:0000256" key="9">
    <source>
        <dbReference type="ARBA" id="ARBA00022605"/>
    </source>
</evidence>
<dbReference type="EMBL" id="CP041186">
    <property type="protein sequence ID" value="QDG54751.1"/>
    <property type="molecule type" value="Genomic_DNA"/>
</dbReference>
<evidence type="ECO:0000256" key="4">
    <source>
        <dbReference type="ARBA" id="ARBA00005204"/>
    </source>
</evidence>
<dbReference type="NCBIfam" id="TIGR03188">
    <property type="entry name" value="histidine_hisI"/>
    <property type="match status" value="1"/>
</dbReference>
<dbReference type="RefSeq" id="WP_141201195.1">
    <property type="nucleotide sequence ID" value="NZ_CP041186.1"/>
</dbReference>
<keyword evidence="11 17" id="KW-0378">Hydrolase</keyword>
<keyword evidence="13 15" id="KW-0368">Histidine biosynthesis</keyword>
<dbReference type="Proteomes" id="UP000315995">
    <property type="component" value="Chromosome"/>
</dbReference>
<evidence type="ECO:0000256" key="10">
    <source>
        <dbReference type="ARBA" id="ARBA00022741"/>
    </source>
</evidence>
<dbReference type="UniPathway" id="UPA00031">
    <property type="reaction ID" value="UER00007"/>
</dbReference>
<name>A0A4Y6Q2D7_PERCE</name>
<dbReference type="EC" id="3.6.1.31" evidence="6"/>
<dbReference type="SUPFAM" id="SSF141734">
    <property type="entry name" value="HisI-like"/>
    <property type="match status" value="1"/>
</dbReference>
<keyword evidence="9 15" id="KW-0028">Amino-acid biosynthesis</keyword>
<accession>A0A4Y6Q2D7</accession>
<organism evidence="17 18">
    <name type="scientific">Persicimonas caeni</name>
    <dbReference type="NCBI Taxonomy" id="2292766"/>
    <lineage>
        <taxon>Bacteria</taxon>
        <taxon>Deltaproteobacteria</taxon>
        <taxon>Bradymonadales</taxon>
        <taxon>Bradymonadaceae</taxon>
        <taxon>Persicimonas</taxon>
    </lineage>
</organism>
<dbReference type="GO" id="GO:0004635">
    <property type="term" value="F:phosphoribosyl-AMP cyclohydrolase activity"/>
    <property type="evidence" value="ECO:0007669"/>
    <property type="project" value="UniProtKB-EC"/>
</dbReference>
<dbReference type="OrthoDB" id="9807749at2"/>
<dbReference type="AlphaFoldDB" id="A0A4Y6Q2D7"/>
<dbReference type="PANTHER" id="PTHR42945:SF1">
    <property type="entry name" value="HISTIDINE BIOSYNTHESIS BIFUNCTIONAL PROTEIN HIS7"/>
    <property type="match status" value="1"/>
</dbReference>
<evidence type="ECO:0000259" key="16">
    <source>
        <dbReference type="Pfam" id="PF01502"/>
    </source>
</evidence>
<dbReference type="EC" id="3.5.4.19" evidence="7"/>
<comment type="catalytic activity">
    <reaction evidence="2">
        <text>1-(5-phospho-beta-D-ribosyl)-ATP + H2O = 1-(5-phospho-beta-D-ribosyl)-5'-AMP + diphosphate + H(+)</text>
        <dbReference type="Rhea" id="RHEA:22828"/>
        <dbReference type="ChEBI" id="CHEBI:15377"/>
        <dbReference type="ChEBI" id="CHEBI:15378"/>
        <dbReference type="ChEBI" id="CHEBI:33019"/>
        <dbReference type="ChEBI" id="CHEBI:59457"/>
        <dbReference type="ChEBI" id="CHEBI:73183"/>
        <dbReference type="EC" id="3.6.1.31"/>
    </reaction>
</comment>
<dbReference type="CDD" id="cd11546">
    <property type="entry name" value="NTP-PPase_His4"/>
    <property type="match status" value="1"/>
</dbReference>
<dbReference type="Gene3D" id="3.20.20.70">
    <property type="entry name" value="Aldolase class I"/>
    <property type="match status" value="1"/>
</dbReference>
<evidence type="ECO:0000256" key="8">
    <source>
        <dbReference type="ARBA" id="ARBA00017720"/>
    </source>
</evidence>
<dbReference type="Pfam" id="PF01503">
    <property type="entry name" value="PRA-PH"/>
    <property type="match status" value="1"/>
</dbReference>
<dbReference type="PANTHER" id="PTHR42945">
    <property type="entry name" value="HISTIDINE BIOSYNTHESIS BIFUNCTIONAL PROTEIN"/>
    <property type="match status" value="1"/>
</dbReference>
<evidence type="ECO:0000256" key="6">
    <source>
        <dbReference type="ARBA" id="ARBA00012414"/>
    </source>
</evidence>
<evidence type="ECO:0000256" key="7">
    <source>
        <dbReference type="ARBA" id="ARBA00012721"/>
    </source>
</evidence>
<dbReference type="InterPro" id="IPR008179">
    <property type="entry name" value="HisE"/>
</dbReference>
<accession>A0A5B8YDB5</accession>
<evidence type="ECO:0000256" key="1">
    <source>
        <dbReference type="ARBA" id="ARBA00000024"/>
    </source>
</evidence>
<keyword evidence="10" id="KW-0547">Nucleotide-binding</keyword>
<evidence type="ECO:0000256" key="13">
    <source>
        <dbReference type="ARBA" id="ARBA00023102"/>
    </source>
</evidence>
<evidence type="ECO:0000313" key="18">
    <source>
        <dbReference type="Proteomes" id="UP000315995"/>
    </source>
</evidence>
<keyword evidence="12" id="KW-0067">ATP-binding</keyword>
<evidence type="ECO:0000256" key="14">
    <source>
        <dbReference type="ARBA" id="ARBA00023268"/>
    </source>
</evidence>
<dbReference type="Pfam" id="PF00977">
    <property type="entry name" value="His_biosynth"/>
    <property type="match status" value="1"/>
</dbReference>
<dbReference type="GO" id="GO:0004636">
    <property type="term" value="F:phosphoribosyl-ATP diphosphatase activity"/>
    <property type="evidence" value="ECO:0007669"/>
    <property type="project" value="UniProtKB-EC"/>
</dbReference>
<feature type="domain" description="Phosphoribosyl-AMP cyclohydrolase" evidence="16">
    <location>
        <begin position="248"/>
        <end position="319"/>
    </location>
</feature>
<reference evidence="17 18" key="1">
    <citation type="submission" date="2019-06" db="EMBL/GenBank/DDBJ databases">
        <title>Persicimonas caeni gen. nov., sp. nov., a predatory bacterium isolated from solar saltern.</title>
        <authorList>
            <person name="Wang S."/>
        </authorList>
    </citation>
    <scope>NUCLEOTIDE SEQUENCE [LARGE SCALE GENOMIC DNA]</scope>
    <source>
        <strain evidence="17 18">YN101</strain>
    </source>
</reference>
<evidence type="ECO:0000256" key="12">
    <source>
        <dbReference type="ARBA" id="ARBA00022840"/>
    </source>
</evidence>
<dbReference type="InterPro" id="IPR002496">
    <property type="entry name" value="PRib_AMP_CycHydrolase_dom"/>
</dbReference>
<sequence>MIIPSIDIMDGNAVQLVGGKAEDKEVDAGDPRPIMEKFRLAGDVAVIDLDAALGKGSNKELIRELCSMGRVRVGGGIRDVDTAIEWLDAGADKIILGTAARPEILRELPPERVIAALDAVDGEVVVEGWQTKTGRGVVERMEELREYVGGFMVTFVEREGRLEGTDLERVEALLEAAGDAHLTVAGGVSTLDELAALHKLGVDAQVGMALYTDKIHLADAICAPISSDRPDGLYPTVVCDEYGKALGLAYSSDESLREAVDLQQGVYQSRSRGLWVKGKTSGATQDLLSIDLDCDSDAVRFRVRQHGPGFCHKDTRTCWGDDDGLTALERTLQSRLENAPEGSYTKRLFEDPELLGKKLLEEARELAEADTKDEVTWETADVLYFALVAATKAGVSLRDVERELDRRALKVTRRKGDAKE</sequence>